<reference evidence="1 2" key="1">
    <citation type="submission" date="2018-06" db="EMBL/GenBank/DDBJ databases">
        <authorList>
            <consortium name="Pathogen Informatics"/>
            <person name="Doyle S."/>
        </authorList>
    </citation>
    <scope>NUCLEOTIDE SEQUENCE [LARGE SCALE GENOMIC DNA]</scope>
    <source>
        <strain evidence="1 2">NCTC11872</strain>
    </source>
</reference>
<evidence type="ECO:0000313" key="2">
    <source>
        <dbReference type="Proteomes" id="UP000249936"/>
    </source>
</evidence>
<gene>
    <name evidence="1" type="ORF">NCTC11872_02057</name>
</gene>
<dbReference type="AlphaFoldDB" id="A0A2X1PZM6"/>
<organism evidence="1 2">
    <name type="scientific">Haemophilus influenzae</name>
    <dbReference type="NCBI Taxonomy" id="727"/>
    <lineage>
        <taxon>Bacteria</taxon>
        <taxon>Pseudomonadati</taxon>
        <taxon>Pseudomonadota</taxon>
        <taxon>Gammaproteobacteria</taxon>
        <taxon>Pasteurellales</taxon>
        <taxon>Pasteurellaceae</taxon>
        <taxon>Haemophilus</taxon>
    </lineage>
</organism>
<accession>A0A2X1PZM6</accession>
<name>A0A2X1PZM6_HAEIF</name>
<proteinExistence type="predicted"/>
<evidence type="ECO:0000313" key="1">
    <source>
        <dbReference type="EMBL" id="SPX42425.1"/>
    </source>
</evidence>
<dbReference type="EMBL" id="UASK01000006">
    <property type="protein sequence ID" value="SPX42425.1"/>
    <property type="molecule type" value="Genomic_DNA"/>
</dbReference>
<dbReference type="Proteomes" id="UP000249936">
    <property type="component" value="Unassembled WGS sequence"/>
</dbReference>
<protein>
    <submittedName>
        <fullName evidence="1">Uncharacterized protein</fullName>
    </submittedName>
</protein>
<sequence length="96" mass="11005">MHKMLQLHQLQLGVNIPERNPPIMITGSINAQTLFLKEKQRSCFVAFENVIKLRRLACHRHKIARQHPIITPGKIPAKNNLVIDTPLATPKDNKRN</sequence>